<evidence type="ECO:0000313" key="9">
    <source>
        <dbReference type="Proteomes" id="UP001300348"/>
    </source>
</evidence>
<keyword evidence="4 7" id="KW-0808">Transferase</keyword>
<evidence type="ECO:0000256" key="2">
    <source>
        <dbReference type="ARBA" id="ARBA00006383"/>
    </source>
</evidence>
<evidence type="ECO:0000256" key="5">
    <source>
        <dbReference type="ARBA" id="ARBA00023315"/>
    </source>
</evidence>
<reference evidence="8 9" key="1">
    <citation type="journal article" date="2023" name="Access Microbiol">
        <title>The genome of a steinernematid-associated Pseudomonas piscis bacterium encodes the biosynthesis of insect toxins.</title>
        <authorList>
            <person name="Awori R.M."/>
            <person name="Hendre P."/>
            <person name="Amugune N.O."/>
        </authorList>
    </citation>
    <scope>NUCLEOTIDE SEQUENCE [LARGE SCALE GENOMIC DNA]</scope>
    <source>
        <strain evidence="8 9">97</strain>
    </source>
</reference>
<protein>
    <recommendedName>
        <fullName evidence="3 7">Aminoglycoside N(3)-acetyltransferase</fullName>
        <ecNumber evidence="7">2.3.1.-</ecNumber>
    </recommendedName>
</protein>
<keyword evidence="7" id="KW-0046">Antibiotic resistance</keyword>
<evidence type="ECO:0000256" key="3">
    <source>
        <dbReference type="ARBA" id="ARBA00012882"/>
    </source>
</evidence>
<dbReference type="InterPro" id="IPR028345">
    <property type="entry name" value="Antibiotic_NAT-like"/>
</dbReference>
<dbReference type="EMBL" id="CP133647">
    <property type="protein sequence ID" value="WNH04112.1"/>
    <property type="molecule type" value="Genomic_DNA"/>
</dbReference>
<sequence>MGNNAEYFVANHSLDYGYGNDSPFAKLVECQGKILMIGAPYETMSLLHHAEHLANIPNKRIRKMEIPLLQDNQVEWVMLEEFDTVDPVCERFNQDYFKDIVEHFCHEHSEVIIKGTIGAANTLFVPAKEILDYAVHWMESYRS</sequence>
<dbReference type="EC" id="2.3.1.-" evidence="7"/>
<dbReference type="PANTHER" id="PTHR11104:SF0">
    <property type="entry name" value="SPBETA PROPHAGE-DERIVED AMINOGLYCOSIDE N(3')-ACETYLTRANSFERASE-LIKE PROTEIN YOKD"/>
    <property type="match status" value="1"/>
</dbReference>
<proteinExistence type="inferred from homology"/>
<gene>
    <name evidence="8" type="ORF">QL112_007445</name>
</gene>
<dbReference type="GeneID" id="88855380"/>
<dbReference type="PANTHER" id="PTHR11104">
    <property type="entry name" value="AMINOGLYCOSIDE N3-ACETYLTRANSFERASE"/>
    <property type="match status" value="1"/>
</dbReference>
<comment type="similarity">
    <text evidence="2 7">Belongs to the antibiotic N-acetyltransferase family.</text>
</comment>
<dbReference type="Proteomes" id="UP001300348">
    <property type="component" value="Chromosome"/>
</dbReference>
<comment type="function">
    <text evidence="1">Resistance to antibiotics containing the 2-deoxy-streptamine ring including gentamicin, kanamycin, tobramycin, neomycin and apramycin.</text>
</comment>
<organism evidence="8 9">
    <name type="scientific">Xenorhabdus griffiniae</name>
    <dbReference type="NCBI Taxonomy" id="351672"/>
    <lineage>
        <taxon>Bacteria</taxon>
        <taxon>Pseudomonadati</taxon>
        <taxon>Pseudomonadota</taxon>
        <taxon>Gammaproteobacteria</taxon>
        <taxon>Enterobacterales</taxon>
        <taxon>Morganellaceae</taxon>
        <taxon>Xenorhabdus</taxon>
    </lineage>
</organism>
<dbReference type="InterPro" id="IPR003679">
    <property type="entry name" value="Amioglycoside_AcTrfase"/>
</dbReference>
<keyword evidence="9" id="KW-1185">Reference proteome</keyword>
<name>A0ABY9XN85_9GAMM</name>
<comment type="catalytic activity">
    <reaction evidence="6 7">
        <text>a 2-deoxystreptamine antibiotic + acetyl-CoA = an N(3)-acetyl-2-deoxystreptamine antibiotic + CoA + H(+)</text>
        <dbReference type="Rhea" id="RHEA:12665"/>
        <dbReference type="ChEBI" id="CHEBI:15378"/>
        <dbReference type="ChEBI" id="CHEBI:57287"/>
        <dbReference type="ChEBI" id="CHEBI:57288"/>
        <dbReference type="ChEBI" id="CHEBI:57921"/>
        <dbReference type="ChEBI" id="CHEBI:77452"/>
        <dbReference type="EC" id="2.3.1.81"/>
    </reaction>
</comment>
<dbReference type="Pfam" id="PF02522">
    <property type="entry name" value="Antibiotic_NAT"/>
    <property type="match status" value="1"/>
</dbReference>
<evidence type="ECO:0000256" key="1">
    <source>
        <dbReference type="ARBA" id="ARBA00003521"/>
    </source>
</evidence>
<evidence type="ECO:0000256" key="7">
    <source>
        <dbReference type="RuleBase" id="RU365031"/>
    </source>
</evidence>
<evidence type="ECO:0000313" key="8">
    <source>
        <dbReference type="EMBL" id="WNH04112.1"/>
    </source>
</evidence>
<dbReference type="RefSeq" id="WP_189758261.1">
    <property type="nucleotide sequence ID" value="NZ_CP133479.1"/>
</dbReference>
<dbReference type="SUPFAM" id="SSF110710">
    <property type="entry name" value="TTHA0583/YokD-like"/>
    <property type="match status" value="1"/>
</dbReference>
<evidence type="ECO:0000256" key="4">
    <source>
        <dbReference type="ARBA" id="ARBA00022679"/>
    </source>
</evidence>
<keyword evidence="5 7" id="KW-0012">Acyltransferase</keyword>
<evidence type="ECO:0000256" key="6">
    <source>
        <dbReference type="ARBA" id="ARBA00052868"/>
    </source>
</evidence>
<accession>A0ABY9XN85</accession>